<evidence type="ECO:0000313" key="2">
    <source>
        <dbReference type="EMBL" id="SMX72768.1"/>
    </source>
</evidence>
<evidence type="ECO:0000259" key="1">
    <source>
        <dbReference type="PROSITE" id="PS51729"/>
    </source>
</evidence>
<dbReference type="Gene3D" id="3.40.630.30">
    <property type="match status" value="1"/>
</dbReference>
<dbReference type="Pfam" id="PF14542">
    <property type="entry name" value="Acetyltransf_CG"/>
    <property type="match status" value="1"/>
</dbReference>
<accession>A0A2H1IC25</accession>
<dbReference type="PROSITE" id="PS51729">
    <property type="entry name" value="GNAT_YJDJ"/>
    <property type="match status" value="1"/>
</dbReference>
<reference evidence="2 3" key="1">
    <citation type="submission" date="2017-03" db="EMBL/GenBank/DDBJ databases">
        <authorList>
            <person name="Afonso C.L."/>
            <person name="Miller P.J."/>
            <person name="Scott M.A."/>
            <person name="Spackman E."/>
            <person name="Goraichik I."/>
            <person name="Dimitrov K.M."/>
            <person name="Suarez D.L."/>
            <person name="Swayne D.E."/>
        </authorList>
    </citation>
    <scope>NUCLEOTIDE SEQUENCE [LARGE SCALE GENOMIC DNA]</scope>
    <source>
        <strain evidence="2 3">CNRZ 918</strain>
    </source>
</reference>
<name>A0A2H1IC25_9MICO</name>
<organism evidence="2 3">
    <name type="scientific">Brevibacterium antiquum CNRZ 918</name>
    <dbReference type="NCBI Taxonomy" id="1255637"/>
    <lineage>
        <taxon>Bacteria</taxon>
        <taxon>Bacillati</taxon>
        <taxon>Actinomycetota</taxon>
        <taxon>Actinomycetes</taxon>
        <taxon>Micrococcales</taxon>
        <taxon>Brevibacteriaceae</taxon>
        <taxon>Brevibacterium</taxon>
    </lineage>
</organism>
<dbReference type="InterPro" id="IPR031165">
    <property type="entry name" value="GNAT_YJDJ"/>
</dbReference>
<dbReference type="Proteomes" id="UP000234433">
    <property type="component" value="Unassembled WGS sequence"/>
</dbReference>
<feature type="domain" description="N-acetyltransferase" evidence="1">
    <location>
        <begin position="16"/>
        <end position="113"/>
    </location>
</feature>
<protein>
    <recommendedName>
        <fullName evidence="1">N-acetyltransferase domain-containing protein</fullName>
    </recommendedName>
</protein>
<dbReference type="AlphaFoldDB" id="A0A2H1IC25"/>
<evidence type="ECO:0000313" key="3">
    <source>
        <dbReference type="Proteomes" id="UP000234433"/>
    </source>
</evidence>
<dbReference type="RefSeq" id="WP_101619049.1">
    <property type="nucleotide sequence ID" value="NZ_FXZD01000002.1"/>
</dbReference>
<dbReference type="OrthoDB" id="5405911at2"/>
<dbReference type="SUPFAM" id="SSF55729">
    <property type="entry name" value="Acyl-CoA N-acyltransferases (Nat)"/>
    <property type="match status" value="1"/>
</dbReference>
<proteinExistence type="predicted"/>
<dbReference type="EMBL" id="FXZD01000002">
    <property type="protein sequence ID" value="SMX72768.1"/>
    <property type="molecule type" value="Genomic_DNA"/>
</dbReference>
<dbReference type="InterPro" id="IPR016181">
    <property type="entry name" value="Acyl_CoA_acyltransferase"/>
</dbReference>
<gene>
    <name evidence="2" type="ORF">BANT918_00805</name>
</gene>
<sequence>MSETVQDSTGARVSVEHDEQNSAFVVRVDSGEVAGRAHYLAGPGSGAESGAGSERIMYHTEVGEEFSGRGLAKILVSHALKTSSDTMVTVVPVCPLFAERLKEHGNDFLAIGGRYRWATEADVEFVKQNI</sequence>